<evidence type="ECO:0000313" key="1">
    <source>
        <dbReference type="EMBL" id="KRY45321.1"/>
    </source>
</evidence>
<name>A0A0V1C7Q0_TRIBR</name>
<proteinExistence type="predicted"/>
<dbReference type="OrthoDB" id="5928077at2759"/>
<accession>A0A0V1C7Q0</accession>
<gene>
    <name evidence="1" type="ORF">T03_7149</name>
</gene>
<reference evidence="1 2" key="1">
    <citation type="submission" date="2015-01" db="EMBL/GenBank/DDBJ databases">
        <title>Evolution of Trichinella species and genotypes.</title>
        <authorList>
            <person name="Korhonen P.K."/>
            <person name="Edoardo P."/>
            <person name="Giuseppe L.R."/>
            <person name="Gasser R.B."/>
        </authorList>
    </citation>
    <scope>NUCLEOTIDE SEQUENCE [LARGE SCALE GENOMIC DNA]</scope>
    <source>
        <strain evidence="1">ISS120</strain>
    </source>
</reference>
<dbReference type="AlphaFoldDB" id="A0A0V1C7Q0"/>
<dbReference type="Proteomes" id="UP000054653">
    <property type="component" value="Unassembled WGS sequence"/>
</dbReference>
<keyword evidence="2" id="KW-1185">Reference proteome</keyword>
<sequence>MTLQIRYSNQILNYLEHFPFASINMEPQHKMVFISLSSSNPYRSPRLCSASAIRQSNQAVSVTVYLIPANMFVRQWQKRMDACPFSSMSFSDQNNKNEKKLYISILIRHAWDAVVRCGTQDDFRTSRDDKRELAVLVGREPAGRGLSSPGTALALSAASLTGAASLTTVAASLAEPAALSATPSFAMSAYVRRLRPATFTLFSVAVSSSLLLL</sequence>
<protein>
    <submittedName>
        <fullName evidence="1">Uncharacterized protein</fullName>
    </submittedName>
</protein>
<comment type="caution">
    <text evidence="1">The sequence shown here is derived from an EMBL/GenBank/DDBJ whole genome shotgun (WGS) entry which is preliminary data.</text>
</comment>
<dbReference type="EMBL" id="JYDI01000377">
    <property type="protein sequence ID" value="KRY45321.1"/>
    <property type="molecule type" value="Genomic_DNA"/>
</dbReference>
<evidence type="ECO:0000313" key="2">
    <source>
        <dbReference type="Proteomes" id="UP000054653"/>
    </source>
</evidence>
<organism evidence="1 2">
    <name type="scientific">Trichinella britovi</name>
    <name type="common">Parasitic roundworm</name>
    <dbReference type="NCBI Taxonomy" id="45882"/>
    <lineage>
        <taxon>Eukaryota</taxon>
        <taxon>Metazoa</taxon>
        <taxon>Ecdysozoa</taxon>
        <taxon>Nematoda</taxon>
        <taxon>Enoplea</taxon>
        <taxon>Dorylaimia</taxon>
        <taxon>Trichinellida</taxon>
        <taxon>Trichinellidae</taxon>
        <taxon>Trichinella</taxon>
    </lineage>
</organism>